<evidence type="ECO:0000256" key="1">
    <source>
        <dbReference type="SAM" id="MobiDB-lite"/>
    </source>
</evidence>
<feature type="region of interest" description="Disordered" evidence="1">
    <location>
        <begin position="1"/>
        <end position="28"/>
    </location>
</feature>
<organism evidence="2 3">
    <name type="scientific">Zalerion maritima</name>
    <dbReference type="NCBI Taxonomy" id="339359"/>
    <lineage>
        <taxon>Eukaryota</taxon>
        <taxon>Fungi</taxon>
        <taxon>Dikarya</taxon>
        <taxon>Ascomycota</taxon>
        <taxon>Pezizomycotina</taxon>
        <taxon>Sordariomycetes</taxon>
        <taxon>Lulworthiomycetidae</taxon>
        <taxon>Lulworthiales</taxon>
        <taxon>Lulworthiaceae</taxon>
        <taxon>Zalerion</taxon>
    </lineage>
</organism>
<name>A0AAD5WT13_9PEZI</name>
<protein>
    <submittedName>
        <fullName evidence="2">Uncharacterized protein</fullName>
    </submittedName>
</protein>
<evidence type="ECO:0000313" key="3">
    <source>
        <dbReference type="Proteomes" id="UP001201980"/>
    </source>
</evidence>
<accession>A0AAD5WT13</accession>
<sequence length="162" mass="18861">MLSSPSATYGTLPRDSFSSDSSNWREKRSRKTLESTSFTCRWEPVYTTNYYQDGYAMIWDPRDGNSHEPCWKVFESAEKLEEARHHTPEQLLQMRNKGYLRISSGDFRRFNAANTPPQRGDDESFSLNPREMEQEKLDARLREDPARSEIPSLLVTTQKETA</sequence>
<dbReference type="Proteomes" id="UP001201980">
    <property type="component" value="Unassembled WGS sequence"/>
</dbReference>
<feature type="region of interest" description="Disordered" evidence="1">
    <location>
        <begin position="109"/>
        <end position="162"/>
    </location>
</feature>
<dbReference type="AlphaFoldDB" id="A0AAD5WT13"/>
<feature type="compositionally biased region" description="Basic and acidic residues" evidence="1">
    <location>
        <begin position="130"/>
        <end position="147"/>
    </location>
</feature>
<comment type="caution">
    <text evidence="2">The sequence shown here is derived from an EMBL/GenBank/DDBJ whole genome shotgun (WGS) entry which is preliminary data.</text>
</comment>
<gene>
    <name evidence="2" type="ORF">MKZ38_010297</name>
</gene>
<proteinExistence type="predicted"/>
<dbReference type="EMBL" id="JAKWBI020000089">
    <property type="protein sequence ID" value="KAJ2903165.1"/>
    <property type="molecule type" value="Genomic_DNA"/>
</dbReference>
<evidence type="ECO:0000313" key="2">
    <source>
        <dbReference type="EMBL" id="KAJ2903165.1"/>
    </source>
</evidence>
<keyword evidence="3" id="KW-1185">Reference proteome</keyword>
<reference evidence="2" key="1">
    <citation type="submission" date="2022-07" db="EMBL/GenBank/DDBJ databases">
        <title>Draft genome sequence of Zalerion maritima ATCC 34329, a (micro)plastics degrading marine fungus.</title>
        <authorList>
            <person name="Paco A."/>
            <person name="Goncalves M.F.M."/>
            <person name="Rocha-Santos T.A.P."/>
            <person name="Alves A."/>
        </authorList>
    </citation>
    <scope>NUCLEOTIDE SEQUENCE</scope>
    <source>
        <strain evidence="2">ATCC 34329</strain>
    </source>
</reference>